<dbReference type="SMART" id="SM00409">
    <property type="entry name" value="IG"/>
    <property type="match status" value="2"/>
</dbReference>
<dbReference type="GO" id="GO:0042609">
    <property type="term" value="F:CD4 receptor binding"/>
    <property type="evidence" value="ECO:0007669"/>
    <property type="project" value="TreeGrafter"/>
</dbReference>
<comment type="caution">
    <text evidence="4">The sequence shown here is derived from an EMBL/GenBank/DDBJ whole genome shotgun (WGS) entry which is preliminary data.</text>
</comment>
<dbReference type="PANTHER" id="PTHR46958:SF1">
    <property type="entry name" value="B-CELL RECEPTOR CD22"/>
    <property type="match status" value="1"/>
</dbReference>
<keyword evidence="5" id="KW-1185">Reference proteome</keyword>
<proteinExistence type="predicted"/>
<dbReference type="PROSITE" id="PS50835">
    <property type="entry name" value="IG_LIKE"/>
    <property type="match status" value="1"/>
</dbReference>
<dbReference type="InterPro" id="IPR036179">
    <property type="entry name" value="Ig-like_dom_sf"/>
</dbReference>
<feature type="domain" description="Ig-like" evidence="3">
    <location>
        <begin position="319"/>
        <end position="386"/>
    </location>
</feature>
<dbReference type="Proteomes" id="UP000827986">
    <property type="component" value="Unassembled WGS sequence"/>
</dbReference>
<dbReference type="PANTHER" id="PTHR46958">
    <property type="entry name" value="B-CELL RECEPTOR CD22"/>
    <property type="match status" value="1"/>
</dbReference>
<dbReference type="GO" id="GO:0005769">
    <property type="term" value="C:early endosome"/>
    <property type="evidence" value="ECO:0007669"/>
    <property type="project" value="TreeGrafter"/>
</dbReference>
<dbReference type="InterPro" id="IPR003599">
    <property type="entry name" value="Ig_sub"/>
</dbReference>
<evidence type="ECO:0000259" key="3">
    <source>
        <dbReference type="PROSITE" id="PS50835"/>
    </source>
</evidence>
<sequence>MASGRGIGCVIRFKNLKCLPKSERNEVWNTLSEVLKEQHLDAETTEPEPPEKKINVLLVASDSDNENEHASVCSALDCYRAEPIISMDAWPLEWWLKHEGRYEPLAHLARFLCQCNQPVEVPESLIAWTGACLSIPCRYQPCVLNPRRPNNPTISSLAWYLNPGYDPEKKDFSGTVLYKHNAAISPAFAGHVRVLGDLERDSSLQLSDLRARENCSYGLRQITSNPRKKWEEKWMMRISVNVMGWTVSAVSWTRDRDQIVYHSDEARVHAAFKGHVRYLGDLQHNCSLRVAGLRPSDQGTYRFRFEVVTNGSRIAPNVPRVEVSWPAGKAALREGDGFTLRCQAAALRPVAGYVWSRGDVWLTGAGQDLRVDKAAVSDGGSYVCGVWVSGPGWGYLSLSARESVKVQLPRTPTYIIGLTVVLVLLLLVGLVGVTAWSKMRRKRQGMSSNAPANEHGQSTAGAEFSHKPEMESPYEELQGRTQDIYNELVLPQAGSR</sequence>
<keyword evidence="2" id="KW-0472">Membrane</keyword>
<keyword evidence="2" id="KW-1133">Transmembrane helix</keyword>
<evidence type="ECO:0000313" key="5">
    <source>
        <dbReference type="Proteomes" id="UP000827986"/>
    </source>
</evidence>
<dbReference type="GO" id="GO:0030888">
    <property type="term" value="P:regulation of B cell proliferation"/>
    <property type="evidence" value="ECO:0007669"/>
    <property type="project" value="TreeGrafter"/>
</dbReference>
<dbReference type="GO" id="GO:0070062">
    <property type="term" value="C:extracellular exosome"/>
    <property type="evidence" value="ECO:0007669"/>
    <property type="project" value="TreeGrafter"/>
</dbReference>
<dbReference type="GO" id="GO:0033691">
    <property type="term" value="F:sialic acid binding"/>
    <property type="evidence" value="ECO:0007669"/>
    <property type="project" value="TreeGrafter"/>
</dbReference>
<evidence type="ECO:0000313" key="4">
    <source>
        <dbReference type="EMBL" id="KAH1179655.1"/>
    </source>
</evidence>
<name>A0A9D4B477_9SAUR</name>
<gene>
    <name evidence="4" type="ORF">KIL84_005705</name>
</gene>
<keyword evidence="2" id="KW-0812">Transmembrane</keyword>
<accession>A0A9D4B477</accession>
<dbReference type="InterPro" id="IPR007110">
    <property type="entry name" value="Ig-like_dom"/>
</dbReference>
<dbReference type="EMBL" id="JAHDVG010000471">
    <property type="protein sequence ID" value="KAH1179655.1"/>
    <property type="molecule type" value="Genomic_DNA"/>
</dbReference>
<dbReference type="GO" id="GO:0019903">
    <property type="term" value="F:protein phosphatase binding"/>
    <property type="evidence" value="ECO:0007669"/>
    <property type="project" value="TreeGrafter"/>
</dbReference>
<reference evidence="4" key="1">
    <citation type="submission" date="2021-09" db="EMBL/GenBank/DDBJ databases">
        <title>The genome of Mauremys mutica provides insights into the evolution of semi-aquatic lifestyle.</title>
        <authorList>
            <person name="Gong S."/>
            <person name="Gao Y."/>
        </authorList>
    </citation>
    <scope>NUCLEOTIDE SEQUENCE</scope>
    <source>
        <strain evidence="4">MM-2020</strain>
        <tissue evidence="4">Muscle</tissue>
    </source>
</reference>
<evidence type="ECO:0000256" key="2">
    <source>
        <dbReference type="SAM" id="Phobius"/>
    </source>
</evidence>
<dbReference type="GO" id="GO:0009897">
    <property type="term" value="C:external side of plasma membrane"/>
    <property type="evidence" value="ECO:0007669"/>
    <property type="project" value="TreeGrafter"/>
</dbReference>
<feature type="compositionally biased region" description="Polar residues" evidence="1">
    <location>
        <begin position="445"/>
        <end position="460"/>
    </location>
</feature>
<dbReference type="SUPFAM" id="SSF48726">
    <property type="entry name" value="Immunoglobulin"/>
    <property type="match status" value="2"/>
</dbReference>
<evidence type="ECO:0000256" key="1">
    <source>
        <dbReference type="SAM" id="MobiDB-lite"/>
    </source>
</evidence>
<feature type="transmembrane region" description="Helical" evidence="2">
    <location>
        <begin position="414"/>
        <end position="436"/>
    </location>
</feature>
<dbReference type="GO" id="GO:0042113">
    <property type="term" value="P:B cell activation"/>
    <property type="evidence" value="ECO:0007669"/>
    <property type="project" value="TreeGrafter"/>
</dbReference>
<dbReference type="AlphaFoldDB" id="A0A9D4B477"/>
<dbReference type="GO" id="GO:0055037">
    <property type="term" value="C:recycling endosome"/>
    <property type="evidence" value="ECO:0007669"/>
    <property type="project" value="TreeGrafter"/>
</dbReference>
<dbReference type="InterPro" id="IPR013783">
    <property type="entry name" value="Ig-like_fold"/>
</dbReference>
<organism evidence="4 5">
    <name type="scientific">Mauremys mutica</name>
    <name type="common">yellowpond turtle</name>
    <dbReference type="NCBI Taxonomy" id="74926"/>
    <lineage>
        <taxon>Eukaryota</taxon>
        <taxon>Metazoa</taxon>
        <taxon>Chordata</taxon>
        <taxon>Craniata</taxon>
        <taxon>Vertebrata</taxon>
        <taxon>Euteleostomi</taxon>
        <taxon>Archelosauria</taxon>
        <taxon>Testudinata</taxon>
        <taxon>Testudines</taxon>
        <taxon>Cryptodira</taxon>
        <taxon>Durocryptodira</taxon>
        <taxon>Testudinoidea</taxon>
        <taxon>Geoemydidae</taxon>
        <taxon>Geoemydinae</taxon>
        <taxon>Mauremys</taxon>
    </lineage>
</organism>
<dbReference type="GO" id="GO:0050859">
    <property type="term" value="P:negative regulation of B cell receptor signaling pathway"/>
    <property type="evidence" value="ECO:0007669"/>
    <property type="project" value="TreeGrafter"/>
</dbReference>
<protein>
    <recommendedName>
        <fullName evidence="3">Ig-like domain-containing protein</fullName>
    </recommendedName>
</protein>
<dbReference type="Gene3D" id="2.60.40.10">
    <property type="entry name" value="Immunoglobulins"/>
    <property type="match status" value="3"/>
</dbReference>
<feature type="region of interest" description="Disordered" evidence="1">
    <location>
        <begin position="442"/>
        <end position="477"/>
    </location>
</feature>